<evidence type="ECO:0000256" key="3">
    <source>
        <dbReference type="PROSITE-ProRule" id="PRU00339"/>
    </source>
</evidence>
<dbReference type="PANTHER" id="PTHR44858:SF1">
    <property type="entry name" value="UDP-N-ACETYLGLUCOSAMINE--PEPTIDE N-ACETYLGLUCOSAMINYLTRANSFERASE SPINDLY-RELATED"/>
    <property type="match status" value="1"/>
</dbReference>
<feature type="repeat" description="TPR" evidence="3">
    <location>
        <begin position="49"/>
        <end position="82"/>
    </location>
</feature>
<dbReference type="Pfam" id="PF13432">
    <property type="entry name" value="TPR_16"/>
    <property type="match status" value="2"/>
</dbReference>
<keyword evidence="1" id="KW-0677">Repeat</keyword>
<dbReference type="RefSeq" id="WP_071806519.1">
    <property type="nucleotide sequence ID" value="NZ_MEIA01000188.1"/>
</dbReference>
<dbReference type="SMART" id="SM00028">
    <property type="entry name" value="TPR"/>
    <property type="match status" value="6"/>
</dbReference>
<comment type="caution">
    <text evidence="4">The sequence shown here is derived from an EMBL/GenBank/DDBJ whole genome shotgun (WGS) entry which is preliminary data.</text>
</comment>
<sequence>MPNDDDADRTVASGARALYDAGTTRLRHGDPAGALAELDRSLAIDDAFAPAWVNRGIALTDLGRADEARASFDRALALDAELVPAWRCRAILRARQGDQDGAIEDYARVTALRPGDHGAHRELGDALAALPADGHVDERPDGRLRQAVAAYDQALALDAGDAGAWAGKARVLAMLAHAAQSVERASRVAGIAPWVSFPAAHQELSRHLDAAVTRFPQTAWFRHERALAYRQVGDAAGEIAQLQAACDLNPDSGAGHYELARAYAADGQHQQARRSLDAAVARDPALHGRAAEVLGDGAPARGGMEQ</sequence>
<dbReference type="AlphaFoldDB" id="A0A1K0G6M4"/>
<dbReference type="Gene3D" id="1.25.40.10">
    <property type="entry name" value="Tetratricopeptide repeat domain"/>
    <property type="match status" value="2"/>
</dbReference>
<evidence type="ECO:0000313" key="5">
    <source>
        <dbReference type="Proteomes" id="UP000182486"/>
    </source>
</evidence>
<gene>
    <name evidence="4" type="ORF">BG844_18105</name>
</gene>
<keyword evidence="2 3" id="KW-0802">TPR repeat</keyword>
<dbReference type="PANTHER" id="PTHR44858">
    <property type="entry name" value="TETRATRICOPEPTIDE REPEAT PROTEIN 6"/>
    <property type="match status" value="1"/>
</dbReference>
<evidence type="ECO:0000256" key="2">
    <source>
        <dbReference type="ARBA" id="ARBA00022803"/>
    </source>
</evidence>
<dbReference type="InterPro" id="IPR019734">
    <property type="entry name" value="TPR_rpt"/>
</dbReference>
<dbReference type="Pfam" id="PF13174">
    <property type="entry name" value="TPR_6"/>
    <property type="match status" value="1"/>
</dbReference>
<dbReference type="Proteomes" id="UP000182486">
    <property type="component" value="Unassembled WGS sequence"/>
</dbReference>
<evidence type="ECO:0000313" key="4">
    <source>
        <dbReference type="EMBL" id="OJF12914.1"/>
    </source>
</evidence>
<dbReference type="PROSITE" id="PS50005">
    <property type="entry name" value="TPR"/>
    <property type="match status" value="1"/>
</dbReference>
<proteinExistence type="predicted"/>
<name>A0A1K0G6M4_9ACTN</name>
<organism evidence="4 5">
    <name type="scientific">Couchioplanes caeruleus subsp. caeruleus</name>
    <dbReference type="NCBI Taxonomy" id="56427"/>
    <lineage>
        <taxon>Bacteria</taxon>
        <taxon>Bacillati</taxon>
        <taxon>Actinomycetota</taxon>
        <taxon>Actinomycetes</taxon>
        <taxon>Micromonosporales</taxon>
        <taxon>Micromonosporaceae</taxon>
        <taxon>Couchioplanes</taxon>
    </lineage>
</organism>
<protein>
    <recommendedName>
        <fullName evidence="6">Tetratricopeptide repeat protein</fullName>
    </recommendedName>
</protein>
<accession>A0A1K0G6M4</accession>
<dbReference type="InterPro" id="IPR011990">
    <property type="entry name" value="TPR-like_helical_dom_sf"/>
</dbReference>
<evidence type="ECO:0008006" key="6">
    <source>
        <dbReference type="Google" id="ProtNLM"/>
    </source>
</evidence>
<reference evidence="4 5" key="1">
    <citation type="submission" date="2016-09" db="EMBL/GenBank/DDBJ databases">
        <title>Couchioplanes caeruleus draft genome sequence.</title>
        <authorList>
            <person name="Sheehan J."/>
            <person name="Caffrey P."/>
        </authorList>
    </citation>
    <scope>NUCLEOTIDE SEQUENCE [LARGE SCALE GENOMIC DNA]</scope>
    <source>
        <strain evidence="4 5">DSM 43634</strain>
    </source>
</reference>
<evidence type="ECO:0000256" key="1">
    <source>
        <dbReference type="ARBA" id="ARBA00022737"/>
    </source>
</evidence>
<dbReference type="SUPFAM" id="SSF48452">
    <property type="entry name" value="TPR-like"/>
    <property type="match status" value="2"/>
</dbReference>
<keyword evidence="5" id="KW-1185">Reference proteome</keyword>
<dbReference type="EMBL" id="MEIA01000188">
    <property type="protein sequence ID" value="OJF12914.1"/>
    <property type="molecule type" value="Genomic_DNA"/>
</dbReference>
<dbReference type="InterPro" id="IPR050498">
    <property type="entry name" value="Ycf3"/>
</dbReference>